<evidence type="ECO:0000313" key="3">
    <source>
        <dbReference type="Proteomes" id="UP000232638"/>
    </source>
</evidence>
<proteinExistence type="predicted"/>
<evidence type="ECO:0000256" key="1">
    <source>
        <dbReference type="SAM" id="MobiDB-lite"/>
    </source>
</evidence>
<organism evidence="2 3">
    <name type="scientific">Candidatus Thiodictyon syntrophicum</name>
    <dbReference type="NCBI Taxonomy" id="1166950"/>
    <lineage>
        <taxon>Bacteria</taxon>
        <taxon>Pseudomonadati</taxon>
        <taxon>Pseudomonadota</taxon>
        <taxon>Gammaproteobacteria</taxon>
        <taxon>Chromatiales</taxon>
        <taxon>Chromatiaceae</taxon>
        <taxon>Thiodictyon</taxon>
    </lineage>
</organism>
<evidence type="ECO:0000313" key="2">
    <source>
        <dbReference type="EMBL" id="AUB81240.1"/>
    </source>
</evidence>
<dbReference type="OrthoDB" id="3395459at2"/>
<dbReference type="RefSeq" id="WP_100919016.1">
    <property type="nucleotide sequence ID" value="NZ_CP020370.1"/>
</dbReference>
<feature type="region of interest" description="Disordered" evidence="1">
    <location>
        <begin position="1"/>
        <end position="25"/>
    </location>
</feature>
<sequence>MDLLRLAPPPWRALPEKGPRGEGGVPAGGVYHWDVTDFATTDRRGQPVRVQVGHISGPFGWSLAAVDRIQIGARPARDLPLAELMSHLGASENRPVVAVGMASHEGDVAAEENRAQARSDNLAAQAMRHLTQAPKIGTLNLGRRVGNTVPREQSVYERPVALAVVIEGADSPDLPRVIGEALVRAYETRRFPIDARDYSRFAHTVESFQWVRN</sequence>
<protein>
    <submittedName>
        <fullName evidence="2">Uncharacterized protein</fullName>
    </submittedName>
</protein>
<reference evidence="2 3" key="1">
    <citation type="submission" date="2017-03" db="EMBL/GenBank/DDBJ databases">
        <title>Complete genome sequence of Candidatus 'Thiodictyon syntrophicum' sp. nov. strain Cad16T, a photolithoautotroph purple sulfur bacterium isolated from an alpine meromictic lake.</title>
        <authorList>
            <person name="Luedin S.M."/>
            <person name="Pothier J.F."/>
            <person name="Danza F."/>
            <person name="Storelli N."/>
            <person name="Wittwer M."/>
            <person name="Tonolla M."/>
        </authorList>
    </citation>
    <scope>NUCLEOTIDE SEQUENCE [LARGE SCALE GENOMIC DNA]</scope>
    <source>
        <strain evidence="2 3">Cad16T</strain>
    </source>
</reference>
<dbReference type="Proteomes" id="UP000232638">
    <property type="component" value="Chromosome"/>
</dbReference>
<name>A0A2K8U6M1_9GAMM</name>
<keyword evidence="3" id="KW-1185">Reference proteome</keyword>
<dbReference type="KEGG" id="tsy:THSYN_09930"/>
<dbReference type="EMBL" id="CP020370">
    <property type="protein sequence ID" value="AUB81240.1"/>
    <property type="molecule type" value="Genomic_DNA"/>
</dbReference>
<accession>A0A2K8U6M1</accession>
<dbReference type="AlphaFoldDB" id="A0A2K8U6M1"/>
<gene>
    <name evidence="2" type="ORF">THSYN_09930</name>
</gene>